<feature type="transmembrane region" description="Helical" evidence="2">
    <location>
        <begin position="158"/>
        <end position="174"/>
    </location>
</feature>
<feature type="compositionally biased region" description="Basic and acidic residues" evidence="1">
    <location>
        <begin position="304"/>
        <end position="317"/>
    </location>
</feature>
<sequence length="483" mass="52746">MSNRAGRRAPSWWARRRAEKLRLRKQAELDKRELQLKDIELAKAHDAYEEEKVARADAAKESKAAAARAAVRARWRAFRNRIADDRPLLAAVVMAGVCLVVEFVGQLMFYGDLNWPTVLLFMPVLLSMIVTGATWTFAINADYLTGKGLSAAADIRKMWYWSTAAAIMNGYHGVVRLHELSVGIVLGSASLVGPYIWHRYVTLQKVAKSGRTADQIRAALLRRLFHPFLWRRAVDLWAAADGAMTASTAWRITWAQVMGAAPGTPRAGAVTPARNQWLFRLVFGRVVSPPSAAVVSAPPARSPRHSEALQKRAEERSITGAAVSESAQGTLADATITAGIDCLMLDVEQWLKGASDAPATDEKAAPEALTEVHQASSGAVSGADERHLESASDVRDEERSSVSAAHPEASAPRSSRSARHVRRSARHARQDFTALVTAYFEKRLAAGARADEITGPEAAQATGASEQHARKVLAKLRKKQDER</sequence>
<evidence type="ECO:0000313" key="3">
    <source>
        <dbReference type="EMBL" id="ANZ35285.1"/>
    </source>
</evidence>
<dbReference type="EMBL" id="CP016793">
    <property type="protein sequence ID" value="ANZ35285.1"/>
    <property type="molecule type" value="Genomic_DNA"/>
</dbReference>
<feature type="region of interest" description="Disordered" evidence="1">
    <location>
        <begin position="357"/>
        <end position="427"/>
    </location>
</feature>
<accession>A0A1B2HC40</accession>
<protein>
    <recommendedName>
        <fullName evidence="5">DUF2637 domain-containing protein</fullName>
    </recommendedName>
</protein>
<name>A0A1B2HC40_9PSEU</name>
<proteinExistence type="predicted"/>
<feature type="region of interest" description="Disordered" evidence="1">
    <location>
        <begin position="455"/>
        <end position="483"/>
    </location>
</feature>
<dbReference type="Proteomes" id="UP000093053">
    <property type="component" value="Chromosome"/>
</dbReference>
<feature type="transmembrane region" description="Helical" evidence="2">
    <location>
        <begin position="115"/>
        <end position="138"/>
    </location>
</feature>
<dbReference type="KEGG" id="led:BBK82_03520"/>
<dbReference type="AlphaFoldDB" id="A0A1B2HC40"/>
<keyword evidence="2" id="KW-0472">Membrane</keyword>
<feature type="compositionally biased region" description="Basic residues" evidence="1">
    <location>
        <begin position="470"/>
        <end position="483"/>
    </location>
</feature>
<evidence type="ECO:0000256" key="1">
    <source>
        <dbReference type="SAM" id="MobiDB-lite"/>
    </source>
</evidence>
<dbReference type="RefSeq" id="WP_065913701.1">
    <property type="nucleotide sequence ID" value="NZ_CP016793.1"/>
</dbReference>
<gene>
    <name evidence="3" type="ORF">BBK82_03520</name>
</gene>
<feature type="transmembrane region" description="Helical" evidence="2">
    <location>
        <begin position="88"/>
        <end position="109"/>
    </location>
</feature>
<keyword evidence="2" id="KW-0812">Transmembrane</keyword>
<keyword evidence="2" id="KW-1133">Transmembrane helix</keyword>
<evidence type="ECO:0008006" key="5">
    <source>
        <dbReference type="Google" id="ProtNLM"/>
    </source>
</evidence>
<reference evidence="3 4" key="1">
    <citation type="submission" date="2016-07" db="EMBL/GenBank/DDBJ databases">
        <title>Complete genome sequence of the Lentzea guizhouensis DHS C013.</title>
        <authorList>
            <person name="Cao C."/>
        </authorList>
    </citation>
    <scope>NUCLEOTIDE SEQUENCE [LARGE SCALE GENOMIC DNA]</scope>
    <source>
        <strain evidence="3 4">DHS C013</strain>
    </source>
</reference>
<organism evidence="3 4">
    <name type="scientific">Lentzea guizhouensis</name>
    <dbReference type="NCBI Taxonomy" id="1586287"/>
    <lineage>
        <taxon>Bacteria</taxon>
        <taxon>Bacillati</taxon>
        <taxon>Actinomycetota</taxon>
        <taxon>Actinomycetes</taxon>
        <taxon>Pseudonocardiales</taxon>
        <taxon>Pseudonocardiaceae</taxon>
        <taxon>Lentzea</taxon>
    </lineage>
</organism>
<feature type="compositionally biased region" description="Basic residues" evidence="1">
    <location>
        <begin position="416"/>
        <end position="427"/>
    </location>
</feature>
<keyword evidence="4" id="KW-1185">Reference proteome</keyword>
<feature type="compositionally biased region" description="Low complexity" evidence="1">
    <location>
        <begin position="403"/>
        <end position="415"/>
    </location>
</feature>
<evidence type="ECO:0000313" key="4">
    <source>
        <dbReference type="Proteomes" id="UP000093053"/>
    </source>
</evidence>
<feature type="region of interest" description="Disordered" evidence="1">
    <location>
        <begin position="296"/>
        <end position="326"/>
    </location>
</feature>
<feature type="compositionally biased region" description="Basic and acidic residues" evidence="1">
    <location>
        <begin position="383"/>
        <end position="400"/>
    </location>
</feature>
<evidence type="ECO:0000256" key="2">
    <source>
        <dbReference type="SAM" id="Phobius"/>
    </source>
</evidence>